<organism evidence="1 2">
    <name type="scientific">Sporomusa malonica</name>
    <dbReference type="NCBI Taxonomy" id="112901"/>
    <lineage>
        <taxon>Bacteria</taxon>
        <taxon>Bacillati</taxon>
        <taxon>Bacillota</taxon>
        <taxon>Negativicutes</taxon>
        <taxon>Selenomonadales</taxon>
        <taxon>Sporomusaceae</taxon>
        <taxon>Sporomusa</taxon>
    </lineage>
</organism>
<name>A0A1W2E648_9FIRM</name>
<dbReference type="GO" id="GO:0005829">
    <property type="term" value="C:cytosol"/>
    <property type="evidence" value="ECO:0007669"/>
    <property type="project" value="TreeGrafter"/>
</dbReference>
<dbReference type="AlphaFoldDB" id="A0A1W2E648"/>
<gene>
    <name evidence="1" type="ORF">SAMN04488500_12127</name>
</gene>
<dbReference type="NCBIfam" id="TIGR00725">
    <property type="entry name" value="TIGR00725 family protein"/>
    <property type="match status" value="1"/>
</dbReference>
<keyword evidence="2" id="KW-1185">Reference proteome</keyword>
<dbReference type="InterPro" id="IPR005268">
    <property type="entry name" value="CHP00725"/>
</dbReference>
<dbReference type="STRING" id="112901.SAMN04488500_12127"/>
<dbReference type="InterPro" id="IPR052341">
    <property type="entry name" value="LOG_family_nucleotidases"/>
</dbReference>
<evidence type="ECO:0000313" key="2">
    <source>
        <dbReference type="Proteomes" id="UP000192738"/>
    </source>
</evidence>
<dbReference type="Gene3D" id="3.40.50.450">
    <property type="match status" value="1"/>
</dbReference>
<dbReference type="Pfam" id="PF18306">
    <property type="entry name" value="LDcluster4"/>
    <property type="match status" value="1"/>
</dbReference>
<dbReference type="PANTHER" id="PTHR43393:SF3">
    <property type="entry name" value="LYSINE DECARBOXYLASE-LIKE PROTEIN"/>
    <property type="match status" value="1"/>
</dbReference>
<evidence type="ECO:0000313" key="1">
    <source>
        <dbReference type="EMBL" id="SMD05259.1"/>
    </source>
</evidence>
<sequence>MLMIRIGVIGQSGEIPAETCLLAEEIGKEIALRGAILLTGGTSGVMGAVSRGAKQANGLVVGILPGDTIEVANEYIDIPITTGLSFDYRSLILVHSSDVIIMIAGGNGTLGELSAAYLNRKPVVVVEASGGWASRVRGMAYDGAYLDERKWVKLDYADTAKDALDIALSRIPAREVPIPRTEIKSDSE</sequence>
<evidence type="ECO:0008006" key="3">
    <source>
        <dbReference type="Google" id="ProtNLM"/>
    </source>
</evidence>
<reference evidence="1 2" key="1">
    <citation type="submission" date="2017-04" db="EMBL/GenBank/DDBJ databases">
        <authorList>
            <person name="Afonso C.L."/>
            <person name="Miller P.J."/>
            <person name="Scott M.A."/>
            <person name="Spackman E."/>
            <person name="Goraichik I."/>
            <person name="Dimitrov K.M."/>
            <person name="Suarez D.L."/>
            <person name="Swayne D.E."/>
        </authorList>
    </citation>
    <scope>NUCLEOTIDE SEQUENCE [LARGE SCALE GENOMIC DNA]</scope>
    <source>
        <strain evidence="1 2">DSM 5090</strain>
    </source>
</reference>
<dbReference type="Proteomes" id="UP000192738">
    <property type="component" value="Unassembled WGS sequence"/>
</dbReference>
<protein>
    <recommendedName>
        <fullName evidence="3">TIGR00725 family protein</fullName>
    </recommendedName>
</protein>
<dbReference type="SUPFAM" id="SSF102405">
    <property type="entry name" value="MCP/YpsA-like"/>
    <property type="match status" value="1"/>
</dbReference>
<dbReference type="EMBL" id="FWXI01000021">
    <property type="protein sequence ID" value="SMD05259.1"/>
    <property type="molecule type" value="Genomic_DNA"/>
</dbReference>
<accession>A0A1W2E648</accession>
<dbReference type="PANTHER" id="PTHR43393">
    <property type="entry name" value="CYTOKININ RIBOSIDE 5'-MONOPHOSPHATE PHOSPHORIBOHYDROLASE"/>
    <property type="match status" value="1"/>
</dbReference>
<dbReference type="InterPro" id="IPR041164">
    <property type="entry name" value="LDcluster4"/>
</dbReference>
<proteinExistence type="predicted"/>